<dbReference type="RefSeq" id="WP_305928809.1">
    <property type="nucleotide sequence ID" value="NZ_JAVAIL010000001.1"/>
</dbReference>
<protein>
    <submittedName>
        <fullName evidence="2">I78 family peptidase inhibitor</fullName>
    </submittedName>
</protein>
<dbReference type="Pfam" id="PF11720">
    <property type="entry name" value="Inhibitor_I78"/>
    <property type="match status" value="1"/>
</dbReference>
<keyword evidence="1" id="KW-0732">Signal</keyword>
<organism evidence="2 3">
    <name type="scientific">Qipengyuania benthica</name>
    <dbReference type="NCBI Taxonomy" id="3067651"/>
    <lineage>
        <taxon>Bacteria</taxon>
        <taxon>Pseudomonadati</taxon>
        <taxon>Pseudomonadota</taxon>
        <taxon>Alphaproteobacteria</taxon>
        <taxon>Sphingomonadales</taxon>
        <taxon>Erythrobacteraceae</taxon>
        <taxon>Qipengyuania</taxon>
    </lineage>
</organism>
<dbReference type="Gene3D" id="3.30.10.10">
    <property type="entry name" value="Trypsin Inhibitor V, subunit A"/>
    <property type="match status" value="1"/>
</dbReference>
<comment type="caution">
    <text evidence="2">The sequence shown here is derived from an EMBL/GenBank/DDBJ whole genome shotgun (WGS) entry which is preliminary data.</text>
</comment>
<feature type="chain" id="PRO_5047099813" evidence="1">
    <location>
        <begin position="17"/>
        <end position="104"/>
    </location>
</feature>
<reference evidence="2 3" key="1">
    <citation type="submission" date="2023-08" db="EMBL/GenBank/DDBJ databases">
        <title>genomic of DY56.</title>
        <authorList>
            <person name="Wang Y."/>
        </authorList>
    </citation>
    <scope>NUCLEOTIDE SEQUENCE [LARGE SCALE GENOMIC DNA]</scope>
    <source>
        <strain evidence="2 3">DY56-A-20</strain>
    </source>
</reference>
<dbReference type="InterPro" id="IPR021719">
    <property type="entry name" value="Prot_inh_I78"/>
</dbReference>
<proteinExistence type="predicted"/>
<evidence type="ECO:0000313" key="2">
    <source>
        <dbReference type="EMBL" id="MDP4538686.1"/>
    </source>
</evidence>
<dbReference type="EMBL" id="JAVAIL010000001">
    <property type="protein sequence ID" value="MDP4538686.1"/>
    <property type="molecule type" value="Genomic_DNA"/>
</dbReference>
<dbReference type="PROSITE" id="PS51257">
    <property type="entry name" value="PROKAR_LIPOPROTEIN"/>
    <property type="match status" value="1"/>
</dbReference>
<keyword evidence="3" id="KW-1185">Reference proteome</keyword>
<gene>
    <name evidence="2" type="ORF">Q9K01_03500</name>
</gene>
<sequence length="104" mass="10927">MKFAKLSAILICPALAAACTTPSGSPGEPVDRVVGENGTCSTAGTESFIGQRATAAIGTEIRQRTGADVFQWVAPDTAVTMDYRPDRVRVSYDRAMAITEISCG</sequence>
<accession>A0ABT9H5U3</accession>
<evidence type="ECO:0000256" key="1">
    <source>
        <dbReference type="SAM" id="SignalP"/>
    </source>
</evidence>
<feature type="signal peptide" evidence="1">
    <location>
        <begin position="1"/>
        <end position="16"/>
    </location>
</feature>
<dbReference type="Proteomes" id="UP001235664">
    <property type="component" value="Unassembled WGS sequence"/>
</dbReference>
<name>A0ABT9H5U3_9SPHN</name>
<evidence type="ECO:0000313" key="3">
    <source>
        <dbReference type="Proteomes" id="UP001235664"/>
    </source>
</evidence>